<dbReference type="RefSeq" id="WP_013254997.1">
    <property type="nucleotide sequence ID" value="NC_014364.1"/>
</dbReference>
<proteinExistence type="predicted"/>
<sequence>MGSIDLPKSPMVFHPTKRSAVGSRNSLAQESRDQQAEVDRLLEEEIDKVMNHISTKLPKEVLERLDVMGGLKEKLYNYFNQNVQNMVNRYLVTSEDELVKKTRNFIDREEMKVLTRYTPKEISTLLDEVGGMDRFNTGEIEKSIVNMYGHLQGHIQRGVNDLENLTNSLLRQKTDVGAFIRGENAYSVVKCSFKDNIQKPKTVTDVKLSVNILDSELISPIFHYQVTVEYLIKDLLSKHVMDQIDKEIENLKDERIDEGLEELNDSEIIFEKMKRVENYTDDDKENPKSNRYKFMAKKLMERLEGLRAEIDPEEFDQLNIRENLKNIVDIENIRNRGYNTAVNSITSILDTSKMGYQHIENLKNARELIIQEYEDTDYALLPDERYQVRLKYYDNAQLIEERKSYDVQLRSFEIEVQHLWDVLEMVYEDTKLFKRVTDYPDLAKIYKNKIRKKIKAKTGDPLYEDIDKVWDEISFVQPAETQVEKMNRTYMFEKDKVRKKLILMKDKLQEMYGFRYPVQRRVMEDRLDFLQKEFNRFEYLINPYHIQPGLLLDVDITSIKRKKATLDGMANVLNEFLHGVSKGFQDAAFASFSRRRSTVRDDIDQHFASVAEFEERQAEEEGGALPTPSKGQAYLDMLNDSADAGAAEVSTVVEEAPVSKPATTRKKSSAPKGLVDDAPKKKRGRGRPKKGSDGLKSL</sequence>
<dbReference type="OrthoDB" id="366238at2"/>
<dbReference type="AlphaFoldDB" id="E1R3A3"/>
<dbReference type="Proteomes" id="UP000002318">
    <property type="component" value="Chromosome"/>
</dbReference>
<dbReference type="InterPro" id="IPR053574">
    <property type="entry name" value="Cyto_Filament_Comp"/>
</dbReference>
<dbReference type="HOGENOM" id="CLU_404807_0_0_12"/>
<keyword evidence="3" id="KW-1185">Reference proteome</keyword>
<dbReference type="SMR" id="E1R3A3"/>
<accession>E1R3A3</accession>
<name>E1R3A3_SEDSS</name>
<evidence type="ECO:0000313" key="3">
    <source>
        <dbReference type="Proteomes" id="UP000002318"/>
    </source>
</evidence>
<feature type="region of interest" description="Disordered" evidence="1">
    <location>
        <begin position="614"/>
        <end position="633"/>
    </location>
</feature>
<feature type="region of interest" description="Disordered" evidence="1">
    <location>
        <begin position="646"/>
        <end position="698"/>
    </location>
</feature>
<evidence type="ECO:0000313" key="2">
    <source>
        <dbReference type="EMBL" id="ADK81534.1"/>
    </source>
</evidence>
<dbReference type="NCBIfam" id="NF040882">
    <property type="entry name" value="cfpA_ASD"/>
    <property type="match status" value="1"/>
</dbReference>
<dbReference type="eggNOG" id="ENOG5033SJ6">
    <property type="taxonomic scope" value="Bacteria"/>
</dbReference>
<dbReference type="STRING" id="573413.Spirs_2420"/>
<feature type="region of interest" description="Disordered" evidence="1">
    <location>
        <begin position="1"/>
        <end position="34"/>
    </location>
</feature>
<gene>
    <name evidence="2" type="ordered locus">Spirs_2420</name>
</gene>
<protein>
    <submittedName>
        <fullName evidence="2">Cytoplasmic filament protein A</fullName>
    </submittedName>
</protein>
<dbReference type="KEGG" id="ssm:Spirs_2420"/>
<organism evidence="2 3">
    <name type="scientific">Sediminispirochaeta smaragdinae (strain DSM 11293 / JCM 15392 / SEBR 4228)</name>
    <name type="common">Spirochaeta smaragdinae</name>
    <dbReference type="NCBI Taxonomy" id="573413"/>
    <lineage>
        <taxon>Bacteria</taxon>
        <taxon>Pseudomonadati</taxon>
        <taxon>Spirochaetota</taxon>
        <taxon>Spirochaetia</taxon>
        <taxon>Spirochaetales</taxon>
        <taxon>Spirochaetaceae</taxon>
        <taxon>Sediminispirochaeta</taxon>
    </lineage>
</organism>
<evidence type="ECO:0000256" key="1">
    <source>
        <dbReference type="SAM" id="MobiDB-lite"/>
    </source>
</evidence>
<feature type="compositionally biased region" description="Basic residues" evidence="1">
    <location>
        <begin position="680"/>
        <end position="689"/>
    </location>
</feature>
<reference evidence="2 3" key="1">
    <citation type="journal article" date="2010" name="Stand. Genomic Sci.">
        <title>Complete genome sequence of Spirochaeta smaragdinae type strain (SEBR 4228).</title>
        <authorList>
            <person name="Mavromatis K."/>
            <person name="Yasawong M."/>
            <person name="Chertkov O."/>
            <person name="Lapidus A."/>
            <person name="Lucas S."/>
            <person name="Nolan M."/>
            <person name="Del Rio T.G."/>
            <person name="Tice H."/>
            <person name="Cheng J.F."/>
            <person name="Pitluck S."/>
            <person name="Liolios K."/>
            <person name="Ivanova N."/>
            <person name="Tapia R."/>
            <person name="Han C."/>
            <person name="Bruce D."/>
            <person name="Goodwin L."/>
            <person name="Pati A."/>
            <person name="Chen A."/>
            <person name="Palaniappan K."/>
            <person name="Land M."/>
            <person name="Hauser L."/>
            <person name="Chang Y.J."/>
            <person name="Jeffries C.D."/>
            <person name="Detter J.C."/>
            <person name="Rohde M."/>
            <person name="Brambilla E."/>
            <person name="Spring S."/>
            <person name="Goker M."/>
            <person name="Sikorski J."/>
            <person name="Woyke T."/>
            <person name="Bristow J."/>
            <person name="Eisen J.A."/>
            <person name="Markowitz V."/>
            <person name="Hugenholtz P."/>
            <person name="Klenk H.P."/>
            <person name="Kyrpides N.C."/>
        </authorList>
    </citation>
    <scope>NUCLEOTIDE SEQUENCE [LARGE SCALE GENOMIC DNA]</scope>
    <source>
        <strain evidence="3">DSM 11293 / JCM 15392 / SEBR 4228</strain>
    </source>
</reference>
<dbReference type="EMBL" id="CP002116">
    <property type="protein sequence ID" value="ADK81534.1"/>
    <property type="molecule type" value="Genomic_DNA"/>
</dbReference>